<evidence type="ECO:0000256" key="1">
    <source>
        <dbReference type="ARBA" id="ARBA00004245"/>
    </source>
</evidence>
<dbReference type="GO" id="GO:0005813">
    <property type="term" value="C:centrosome"/>
    <property type="evidence" value="ECO:0007669"/>
    <property type="project" value="TreeGrafter"/>
</dbReference>
<accession>A0A7E4ZT22</accession>
<sequence length="174" mass="19375">MHGDPETTHDVEIDLSQVPLEPAVLTKNIGVPIIVVLTKCDLHTELKVSQLSKIQYHVRNFCLARGAALIYTSGKENLNTHMLYKYLAHRVYNLPFAQAACIVNHHSILIPTGWDSTQKIDIIAEDLPDTLPITAEDDDIMSQVLASLPPTEDETEENFLSRLENMIADSAKST</sequence>
<evidence type="ECO:0000313" key="12">
    <source>
        <dbReference type="Proteomes" id="UP000492821"/>
    </source>
</evidence>
<name>A0A7E4ZT22_PANRE</name>
<keyword evidence="8 11" id="KW-0243">Dynein</keyword>
<evidence type="ECO:0000256" key="8">
    <source>
        <dbReference type="ARBA" id="ARBA00023017"/>
    </source>
</evidence>
<dbReference type="SUPFAM" id="SSF52540">
    <property type="entry name" value="P-loop containing nucleoside triphosphate hydrolases"/>
    <property type="match status" value="1"/>
</dbReference>
<dbReference type="WBParaSite" id="Pan_g15801.t1">
    <property type="protein sequence ID" value="Pan_g15801.t1"/>
    <property type="gene ID" value="Pan_g15801"/>
</dbReference>
<dbReference type="InterPro" id="IPR027417">
    <property type="entry name" value="P-loop_NTPase"/>
</dbReference>
<evidence type="ECO:0000256" key="6">
    <source>
        <dbReference type="ARBA" id="ARBA00022741"/>
    </source>
</evidence>
<dbReference type="GO" id="GO:0005868">
    <property type="term" value="C:cytoplasmic dynein complex"/>
    <property type="evidence" value="ECO:0007669"/>
    <property type="project" value="UniProtKB-UniRule"/>
</dbReference>
<keyword evidence="7 11" id="KW-0067">ATP-binding</keyword>
<evidence type="ECO:0000256" key="3">
    <source>
        <dbReference type="ARBA" id="ARBA00022448"/>
    </source>
</evidence>
<keyword evidence="10 11" id="KW-0206">Cytoskeleton</keyword>
<dbReference type="Gene3D" id="3.40.50.300">
    <property type="entry name" value="P-loop containing nucleotide triphosphate hydrolases"/>
    <property type="match status" value="1"/>
</dbReference>
<organism evidence="12 13">
    <name type="scientific">Panagrellus redivivus</name>
    <name type="common">Microworm</name>
    <dbReference type="NCBI Taxonomy" id="6233"/>
    <lineage>
        <taxon>Eukaryota</taxon>
        <taxon>Metazoa</taxon>
        <taxon>Ecdysozoa</taxon>
        <taxon>Nematoda</taxon>
        <taxon>Chromadorea</taxon>
        <taxon>Rhabditida</taxon>
        <taxon>Tylenchina</taxon>
        <taxon>Panagrolaimomorpha</taxon>
        <taxon>Panagrolaimoidea</taxon>
        <taxon>Panagrolaimidae</taxon>
        <taxon>Panagrellus</taxon>
    </lineage>
</organism>
<evidence type="ECO:0000256" key="5">
    <source>
        <dbReference type="ARBA" id="ARBA00022701"/>
    </source>
</evidence>
<dbReference type="AlphaFoldDB" id="A0A7E4ZT22"/>
<dbReference type="Proteomes" id="UP000492821">
    <property type="component" value="Unassembled WGS sequence"/>
</dbReference>
<dbReference type="InterPro" id="IPR022780">
    <property type="entry name" value="Dynein_light_int_chain"/>
</dbReference>
<keyword evidence="4 11" id="KW-0963">Cytoplasm</keyword>
<comment type="subcellular location">
    <subcellularLocation>
        <location evidence="1 11">Cytoplasm</location>
        <location evidence="1 11">Cytoskeleton</location>
    </subcellularLocation>
</comment>
<comment type="function">
    <text evidence="11">Acts as one of several non-catalytic accessory components of the cytoplasmic dynein 1 complex that are thought to be involved in linking dynein to cargos and to adapter proteins that regulate dynein function. Cytoplasmic dynein 1 acts as a motor for the intracellular retrograde motility of vesicles and organelles along microtubules. May play a role in binding dynein to membranous organelles or chromosomes.</text>
</comment>
<keyword evidence="6 11" id="KW-0547">Nucleotide-binding</keyword>
<dbReference type="GO" id="GO:0000226">
    <property type="term" value="P:microtubule cytoskeleton organization"/>
    <property type="evidence" value="ECO:0007669"/>
    <property type="project" value="TreeGrafter"/>
</dbReference>
<dbReference type="GO" id="GO:0005874">
    <property type="term" value="C:microtubule"/>
    <property type="evidence" value="ECO:0007669"/>
    <property type="project" value="UniProtKB-KW"/>
</dbReference>
<keyword evidence="5 11" id="KW-0493">Microtubule</keyword>
<dbReference type="GO" id="GO:0005524">
    <property type="term" value="F:ATP binding"/>
    <property type="evidence" value="ECO:0007669"/>
    <property type="project" value="UniProtKB-KW"/>
</dbReference>
<keyword evidence="9 11" id="KW-0505">Motor protein</keyword>
<keyword evidence="3 11" id="KW-0813">Transport</keyword>
<dbReference type="Pfam" id="PF05783">
    <property type="entry name" value="DLIC"/>
    <property type="match status" value="1"/>
</dbReference>
<evidence type="ECO:0000256" key="2">
    <source>
        <dbReference type="ARBA" id="ARBA00006831"/>
    </source>
</evidence>
<dbReference type="PANTHER" id="PTHR12688:SF0">
    <property type="entry name" value="DYNEIN LIGHT INTERMEDIATE CHAIN"/>
    <property type="match status" value="1"/>
</dbReference>
<evidence type="ECO:0000256" key="7">
    <source>
        <dbReference type="ARBA" id="ARBA00022840"/>
    </source>
</evidence>
<dbReference type="GO" id="GO:0045504">
    <property type="term" value="F:dynein heavy chain binding"/>
    <property type="evidence" value="ECO:0007669"/>
    <property type="project" value="TreeGrafter"/>
</dbReference>
<evidence type="ECO:0000256" key="4">
    <source>
        <dbReference type="ARBA" id="ARBA00022490"/>
    </source>
</evidence>
<evidence type="ECO:0000256" key="11">
    <source>
        <dbReference type="RuleBase" id="RU366047"/>
    </source>
</evidence>
<dbReference type="InterPro" id="IPR008467">
    <property type="entry name" value="Dynein1_light_intermed_chain"/>
</dbReference>
<dbReference type="GO" id="GO:0007018">
    <property type="term" value="P:microtubule-based movement"/>
    <property type="evidence" value="ECO:0007669"/>
    <property type="project" value="InterPro"/>
</dbReference>
<comment type="similarity">
    <text evidence="2 11">Belongs to the dynein light intermediate chain family.</text>
</comment>
<keyword evidence="12" id="KW-1185">Reference proteome</keyword>
<reference evidence="13" key="2">
    <citation type="submission" date="2020-10" db="UniProtKB">
        <authorList>
            <consortium name="WormBaseParasite"/>
        </authorList>
    </citation>
    <scope>IDENTIFICATION</scope>
</reference>
<reference evidence="12" key="1">
    <citation type="journal article" date="2013" name="Genetics">
        <title>The draft genome and transcriptome of Panagrellus redivivus are shaped by the harsh demands of a free-living lifestyle.</title>
        <authorList>
            <person name="Srinivasan J."/>
            <person name="Dillman A.R."/>
            <person name="Macchietto M.G."/>
            <person name="Heikkinen L."/>
            <person name="Lakso M."/>
            <person name="Fracchia K.M."/>
            <person name="Antoshechkin I."/>
            <person name="Mortazavi A."/>
            <person name="Wong G."/>
            <person name="Sternberg P.W."/>
        </authorList>
    </citation>
    <scope>NUCLEOTIDE SEQUENCE [LARGE SCALE GENOMIC DNA]</scope>
    <source>
        <strain evidence="12">MT8872</strain>
    </source>
</reference>
<protein>
    <recommendedName>
        <fullName evidence="11">Dynein light intermediate chain</fullName>
    </recommendedName>
</protein>
<evidence type="ECO:0000256" key="10">
    <source>
        <dbReference type="ARBA" id="ARBA00023212"/>
    </source>
</evidence>
<evidence type="ECO:0000256" key="9">
    <source>
        <dbReference type="ARBA" id="ARBA00023175"/>
    </source>
</evidence>
<proteinExistence type="inferred from homology"/>
<evidence type="ECO:0000313" key="13">
    <source>
        <dbReference type="WBParaSite" id="Pan_g15801.t1"/>
    </source>
</evidence>
<comment type="subunit">
    <text evidence="11">Homodimer. The cytoplasmic dynein 1 complex consists of two catalytic heavy chains (HCs) and a number of non-catalytic subunits presented by intermediate chains (ICs).</text>
</comment>
<dbReference type="PANTHER" id="PTHR12688">
    <property type="entry name" value="DYNEIN LIGHT INTERMEDIATE CHAIN"/>
    <property type="match status" value="1"/>
</dbReference>